<comment type="similarity">
    <text evidence="1">Belongs to the membrane fusion protein (MFP) (TC 8.A.1) family.</text>
</comment>
<feature type="domain" description="CusB-like beta-barrel" evidence="5">
    <location>
        <begin position="222"/>
        <end position="291"/>
    </location>
</feature>
<dbReference type="SUPFAM" id="SSF111369">
    <property type="entry name" value="HlyD-like secretion proteins"/>
    <property type="match status" value="1"/>
</dbReference>
<evidence type="ECO:0000256" key="2">
    <source>
        <dbReference type="SAM" id="Coils"/>
    </source>
</evidence>
<evidence type="ECO:0000313" key="7">
    <source>
        <dbReference type="EMBL" id="GAT31546.1"/>
    </source>
</evidence>
<dbReference type="GO" id="GO:0015562">
    <property type="term" value="F:efflux transmembrane transporter activity"/>
    <property type="evidence" value="ECO:0007669"/>
    <property type="project" value="TreeGrafter"/>
</dbReference>
<dbReference type="EMBL" id="BDCO01000001">
    <property type="protein sequence ID" value="GAT31546.1"/>
    <property type="molecule type" value="Genomic_DNA"/>
</dbReference>
<feature type="coiled-coil region" evidence="2">
    <location>
        <begin position="143"/>
        <end position="170"/>
    </location>
</feature>
<dbReference type="FunCoup" id="A0A146G408">
    <property type="interactions" value="254"/>
</dbReference>
<comment type="caution">
    <text evidence="7">The sequence shown here is derived from an EMBL/GenBank/DDBJ whole genome shotgun (WGS) entry which is preliminary data.</text>
</comment>
<dbReference type="InterPro" id="IPR058792">
    <property type="entry name" value="Beta-barrel_RND_2"/>
</dbReference>
<organism evidence="7 8">
    <name type="scientific">Terrimicrobium sacchariphilum</name>
    <dbReference type="NCBI Taxonomy" id="690879"/>
    <lineage>
        <taxon>Bacteria</taxon>
        <taxon>Pseudomonadati</taxon>
        <taxon>Verrucomicrobiota</taxon>
        <taxon>Terrimicrobiia</taxon>
        <taxon>Terrimicrobiales</taxon>
        <taxon>Terrimicrobiaceae</taxon>
        <taxon>Terrimicrobium</taxon>
    </lineage>
</organism>
<dbReference type="OrthoDB" id="266524at2"/>
<keyword evidence="8" id="KW-1185">Reference proteome</keyword>
<evidence type="ECO:0000259" key="4">
    <source>
        <dbReference type="Pfam" id="PF25917"/>
    </source>
</evidence>
<proteinExistence type="inferred from homology"/>
<dbReference type="Pfam" id="PF25954">
    <property type="entry name" value="Beta-barrel_RND_2"/>
    <property type="match status" value="1"/>
</dbReference>
<evidence type="ECO:0000313" key="8">
    <source>
        <dbReference type="Proteomes" id="UP000076023"/>
    </source>
</evidence>
<keyword evidence="3" id="KW-0472">Membrane</keyword>
<reference evidence="8" key="1">
    <citation type="journal article" date="2017" name="Genome Announc.">
        <title>Draft Genome Sequence of Terrimicrobium sacchariphilum NM-5T, a Facultative Anaerobic Soil Bacterium of the Class Spartobacteria.</title>
        <authorList>
            <person name="Qiu Y.L."/>
            <person name="Tourlousse D.M."/>
            <person name="Matsuura N."/>
            <person name="Ohashi A."/>
            <person name="Sekiguchi Y."/>
        </authorList>
    </citation>
    <scope>NUCLEOTIDE SEQUENCE [LARGE SCALE GENOMIC DNA]</scope>
    <source>
        <strain evidence="8">NM-5</strain>
    </source>
</reference>
<sequence>MKLPTRFILFAVIVAGLGYAGFHWYSGKSATGAPEPAPGETIVTAERRDIESSLLLTGEVTPSLQIDVKPEVGGKIKKIHVAIGDTVARGDMLATIDDRDLQTERAGALTEIEGAKLAVDKTRGNYERAKALYQQKLISKEVYSNLESDFAIAENNLEKAQRRLQTVDDKLRKTVITAPFDGTVLDIPDSVNEGQVVTAAASVNSGTTMMKFASLSRLMIDSHVNQADAPNLVVGQKVDIAVVDGMTGSLTARIESIAPLATVKNNVKGFKVEAEIDQGVGRLKPGMSVSMIVPIGKVANAVSVPVTAVFRDRRDNIVYVRRGATTERRKVTIGLTDFSFAEVKAGLNEGEEILLEEPSKMPAKS</sequence>
<dbReference type="STRING" id="690879.TSACC_195"/>
<dbReference type="InterPro" id="IPR006143">
    <property type="entry name" value="RND_pump_MFP"/>
</dbReference>
<dbReference type="GO" id="GO:1990281">
    <property type="term" value="C:efflux pump complex"/>
    <property type="evidence" value="ECO:0007669"/>
    <property type="project" value="TreeGrafter"/>
</dbReference>
<dbReference type="Gene3D" id="2.40.420.20">
    <property type="match status" value="1"/>
</dbReference>
<dbReference type="PANTHER" id="PTHR30469">
    <property type="entry name" value="MULTIDRUG RESISTANCE PROTEIN MDTA"/>
    <property type="match status" value="1"/>
</dbReference>
<dbReference type="Proteomes" id="UP000076023">
    <property type="component" value="Unassembled WGS sequence"/>
</dbReference>
<dbReference type="InParanoid" id="A0A146G408"/>
<dbReference type="Gene3D" id="1.10.287.470">
    <property type="entry name" value="Helix hairpin bin"/>
    <property type="match status" value="1"/>
</dbReference>
<dbReference type="NCBIfam" id="TIGR01730">
    <property type="entry name" value="RND_mfp"/>
    <property type="match status" value="1"/>
</dbReference>
<feature type="domain" description="CzcB-like C-terminal circularly permuted SH3-like" evidence="6">
    <location>
        <begin position="302"/>
        <end position="353"/>
    </location>
</feature>
<keyword evidence="3" id="KW-1133">Transmembrane helix</keyword>
<name>A0A146G408_TERSA</name>
<dbReference type="Pfam" id="PF25975">
    <property type="entry name" value="CzcB_C"/>
    <property type="match status" value="1"/>
</dbReference>
<evidence type="ECO:0000256" key="3">
    <source>
        <dbReference type="SAM" id="Phobius"/>
    </source>
</evidence>
<evidence type="ECO:0000259" key="6">
    <source>
        <dbReference type="Pfam" id="PF25975"/>
    </source>
</evidence>
<dbReference type="RefSeq" id="WP_075077438.1">
    <property type="nucleotide sequence ID" value="NZ_BDCO01000001.1"/>
</dbReference>
<keyword evidence="2" id="KW-0175">Coiled coil</keyword>
<dbReference type="InterPro" id="IPR058625">
    <property type="entry name" value="MdtA-like_BSH"/>
</dbReference>
<gene>
    <name evidence="7" type="ORF">TSACC_195</name>
</gene>
<protein>
    <submittedName>
        <fullName evidence="7">RND family efflux transporter, MFP subunit</fullName>
    </submittedName>
</protein>
<feature type="transmembrane region" description="Helical" evidence="3">
    <location>
        <begin position="7"/>
        <end position="25"/>
    </location>
</feature>
<dbReference type="Pfam" id="PF25917">
    <property type="entry name" value="BSH_RND"/>
    <property type="match status" value="1"/>
</dbReference>
<evidence type="ECO:0000259" key="5">
    <source>
        <dbReference type="Pfam" id="PF25954"/>
    </source>
</evidence>
<dbReference type="InterPro" id="IPR058649">
    <property type="entry name" value="CzcB_C"/>
</dbReference>
<accession>A0A146G408</accession>
<keyword evidence="3" id="KW-0812">Transmembrane</keyword>
<feature type="domain" description="Multidrug resistance protein MdtA-like barrel-sandwich hybrid" evidence="4">
    <location>
        <begin position="65"/>
        <end position="202"/>
    </location>
</feature>
<dbReference type="AlphaFoldDB" id="A0A146G408"/>
<evidence type="ECO:0000256" key="1">
    <source>
        <dbReference type="ARBA" id="ARBA00009477"/>
    </source>
</evidence>
<dbReference type="PANTHER" id="PTHR30469:SF33">
    <property type="entry name" value="SLR1207 PROTEIN"/>
    <property type="match status" value="1"/>
</dbReference>
<dbReference type="Gene3D" id="2.40.30.170">
    <property type="match status" value="1"/>
</dbReference>
<dbReference type="Gene3D" id="2.40.50.100">
    <property type="match status" value="1"/>
</dbReference>